<evidence type="ECO:0000256" key="1">
    <source>
        <dbReference type="ARBA" id="ARBA00022676"/>
    </source>
</evidence>
<dbReference type="InterPro" id="IPR049625">
    <property type="entry name" value="Glyco_transf_61_cat"/>
</dbReference>
<keyword evidence="3" id="KW-0325">Glycoprotein</keyword>
<evidence type="ECO:0000313" key="6">
    <source>
        <dbReference type="Proteomes" id="UP001596958"/>
    </source>
</evidence>
<sequence>MVRYLKYVARIIGVKAIYTHLQNAILKWRGYRLLSIEQTNAFMAAYAVQAIEGTRFELPRVVNCADTDVVIFETNKSRSDKVHVWDYTAPRGKDIHLSKYGSVIVQNRVLCTDWNYNSFYKDIWRADTREKKAVTTVIALFSQFTDGVFYGGYYDFVFLVLAKLCRIMEAFPNEDFSHTLISYPLFNAPYETDYLQLLNINTANLYDSVKYNVVSQRVLTGNSAHWYPNLDDILCLKRLVQKQFKPVETAPKRVYICRSGRRRIINEAELITMLKKFDFVIIDDSNRSVSDQISIYYNASFILGPHGASFSNVIWCKPGTHLFELFSPNYAPDFFLYLATLMSMEYSAFYEGVPDNKIDYLDGLVEDIYIPVAKLETCLENIFKADIAL</sequence>
<name>A0ABW2YX66_9SPHI</name>
<keyword evidence="1" id="KW-0328">Glycosyltransferase</keyword>
<dbReference type="RefSeq" id="WP_377100968.1">
    <property type="nucleotide sequence ID" value="NZ_JBHTHU010000010.1"/>
</dbReference>
<feature type="domain" description="Glycosyltransferase 61 catalytic" evidence="4">
    <location>
        <begin position="225"/>
        <end position="322"/>
    </location>
</feature>
<dbReference type="Proteomes" id="UP001596958">
    <property type="component" value="Unassembled WGS sequence"/>
</dbReference>
<keyword evidence="6" id="KW-1185">Reference proteome</keyword>
<reference evidence="6" key="1">
    <citation type="journal article" date="2019" name="Int. J. Syst. Evol. Microbiol.">
        <title>The Global Catalogue of Microorganisms (GCM) 10K type strain sequencing project: providing services to taxonomists for standard genome sequencing and annotation.</title>
        <authorList>
            <consortium name="The Broad Institute Genomics Platform"/>
            <consortium name="The Broad Institute Genome Sequencing Center for Infectious Disease"/>
            <person name="Wu L."/>
            <person name="Ma J."/>
        </authorList>
    </citation>
    <scope>NUCLEOTIDE SEQUENCE [LARGE SCALE GENOMIC DNA]</scope>
    <source>
        <strain evidence="6">CCUG 63418</strain>
    </source>
</reference>
<evidence type="ECO:0000256" key="3">
    <source>
        <dbReference type="ARBA" id="ARBA00023180"/>
    </source>
</evidence>
<evidence type="ECO:0000259" key="4">
    <source>
        <dbReference type="Pfam" id="PF04577"/>
    </source>
</evidence>
<proteinExistence type="predicted"/>
<evidence type="ECO:0000256" key="2">
    <source>
        <dbReference type="ARBA" id="ARBA00022679"/>
    </source>
</evidence>
<dbReference type="InterPro" id="IPR007657">
    <property type="entry name" value="Glycosyltransferase_61"/>
</dbReference>
<protein>
    <submittedName>
        <fullName evidence="5">Glycosyltransferase family 61 protein</fullName>
    </submittedName>
</protein>
<comment type="caution">
    <text evidence="5">The sequence shown here is derived from an EMBL/GenBank/DDBJ whole genome shotgun (WGS) entry which is preliminary data.</text>
</comment>
<organism evidence="5 6">
    <name type="scientific">Mucilaginibacter calamicampi</name>
    <dbReference type="NCBI Taxonomy" id="1302352"/>
    <lineage>
        <taxon>Bacteria</taxon>
        <taxon>Pseudomonadati</taxon>
        <taxon>Bacteroidota</taxon>
        <taxon>Sphingobacteriia</taxon>
        <taxon>Sphingobacteriales</taxon>
        <taxon>Sphingobacteriaceae</taxon>
        <taxon>Mucilaginibacter</taxon>
    </lineage>
</organism>
<dbReference type="Pfam" id="PF04577">
    <property type="entry name" value="Glyco_transf_61"/>
    <property type="match status" value="1"/>
</dbReference>
<evidence type="ECO:0000313" key="5">
    <source>
        <dbReference type="EMBL" id="MFD0751102.1"/>
    </source>
</evidence>
<accession>A0ABW2YX66</accession>
<dbReference type="EMBL" id="JBHTHU010000010">
    <property type="protein sequence ID" value="MFD0751102.1"/>
    <property type="molecule type" value="Genomic_DNA"/>
</dbReference>
<dbReference type="PANTHER" id="PTHR20961">
    <property type="entry name" value="GLYCOSYLTRANSFERASE"/>
    <property type="match status" value="1"/>
</dbReference>
<keyword evidence="2" id="KW-0808">Transferase</keyword>
<gene>
    <name evidence="5" type="ORF">ACFQZS_13185</name>
</gene>